<comment type="function">
    <text evidence="9">Essential subunit of the Sec protein translocation channel SecYEG. Clamps together the 2 halves of SecY. May contact the channel plug during translocation.</text>
</comment>
<proteinExistence type="inferred from homology"/>
<evidence type="ECO:0000256" key="6">
    <source>
        <dbReference type="ARBA" id="ARBA00022989"/>
    </source>
</evidence>
<keyword evidence="6 9" id="KW-1133">Transmembrane helix</keyword>
<keyword evidence="5 9" id="KW-0653">Protein transport</keyword>
<comment type="subunit">
    <text evidence="9">Component of the Sec protein translocase complex. Heterotrimer consisting of SecY, SecE and SecG subunits. The heterotrimers can form oligomers, although 1 heterotrimer is thought to be able to translocate proteins. Interacts with the ribosome. Interacts with SecDF, and other proteins may be involved. Interacts with SecA.</text>
</comment>
<evidence type="ECO:0000256" key="9">
    <source>
        <dbReference type="HAMAP-Rule" id="MF_00422"/>
    </source>
</evidence>
<evidence type="ECO:0000256" key="1">
    <source>
        <dbReference type="ARBA" id="ARBA00004370"/>
    </source>
</evidence>
<reference evidence="10 11" key="1">
    <citation type="submission" date="2024-03" db="EMBL/GenBank/DDBJ databases">
        <title>Ignisphaera cupida sp. nov., a hyperthermophilic hydrolytic archaeon from a hot spring of Kamchatka, and proposal of Ignisphaeraceae fam. nov.</title>
        <authorList>
            <person name="Podosokorskaya O.A."/>
            <person name="Elcheninov A.G."/>
            <person name="Maltseva A.I."/>
            <person name="Zayulina K.S."/>
            <person name="Novikov A."/>
            <person name="Merkel A.Y."/>
        </authorList>
    </citation>
    <scope>NUCLEOTIDE SEQUENCE [LARGE SCALE GENOMIC DNA]</scope>
    <source>
        <strain evidence="10 11">38H-sp</strain>
    </source>
</reference>
<comment type="caution">
    <text evidence="10">The sequence shown here is derived from an EMBL/GenBank/DDBJ whole genome shotgun (WGS) entry which is preliminary data.</text>
</comment>
<organism evidence="10 11">
    <name type="scientific">Rarispira pelagica</name>
    <dbReference type="NCBI Taxonomy" id="3141764"/>
    <lineage>
        <taxon>Bacteria</taxon>
        <taxon>Pseudomonadati</taxon>
        <taxon>Spirochaetota</taxon>
        <taxon>Spirochaetia</taxon>
        <taxon>Winmispirales</taxon>
        <taxon>Winmispiraceae</taxon>
        <taxon>Rarispira</taxon>
    </lineage>
</organism>
<keyword evidence="11" id="KW-1185">Reference proteome</keyword>
<comment type="similarity">
    <text evidence="9">Belongs to the SecE/SEC61-gamma family.</text>
</comment>
<sequence>MRKIAQFFRDVWSELKKVTWPDREDVVASTKVVIVSVAFFALVLGVLDLLLVWIIDKLL</sequence>
<dbReference type="PANTHER" id="PTHR33910:SF1">
    <property type="entry name" value="PROTEIN TRANSLOCASE SUBUNIT SECE"/>
    <property type="match status" value="1"/>
</dbReference>
<dbReference type="InterPro" id="IPR005807">
    <property type="entry name" value="SecE_bac"/>
</dbReference>
<keyword evidence="3 9" id="KW-1003">Cell membrane</keyword>
<dbReference type="Proteomes" id="UP001466331">
    <property type="component" value="Unassembled WGS sequence"/>
</dbReference>
<evidence type="ECO:0000313" key="11">
    <source>
        <dbReference type="Proteomes" id="UP001466331"/>
    </source>
</evidence>
<keyword evidence="7 9" id="KW-0811">Translocation</keyword>
<dbReference type="InterPro" id="IPR038379">
    <property type="entry name" value="SecE_sf"/>
</dbReference>
<gene>
    <name evidence="9 10" type="primary">secE</name>
    <name evidence="10" type="ORF">WKV44_09275</name>
</gene>
<dbReference type="HAMAP" id="MF_00422">
    <property type="entry name" value="SecE"/>
    <property type="match status" value="1"/>
</dbReference>
<comment type="subcellular location">
    <subcellularLocation>
        <location evidence="9">Cell membrane</location>
        <topology evidence="9">Single-pass membrane protein</topology>
    </subcellularLocation>
    <subcellularLocation>
        <location evidence="1">Membrane</location>
    </subcellularLocation>
</comment>
<evidence type="ECO:0000256" key="5">
    <source>
        <dbReference type="ARBA" id="ARBA00022927"/>
    </source>
</evidence>
<dbReference type="PANTHER" id="PTHR33910">
    <property type="entry name" value="PROTEIN TRANSLOCASE SUBUNIT SECE"/>
    <property type="match status" value="1"/>
</dbReference>
<dbReference type="EMBL" id="JBCHKQ010000005">
    <property type="protein sequence ID" value="MEM5948734.1"/>
    <property type="molecule type" value="Genomic_DNA"/>
</dbReference>
<evidence type="ECO:0000256" key="4">
    <source>
        <dbReference type="ARBA" id="ARBA00022692"/>
    </source>
</evidence>
<evidence type="ECO:0000313" key="10">
    <source>
        <dbReference type="EMBL" id="MEM5948734.1"/>
    </source>
</evidence>
<evidence type="ECO:0000256" key="2">
    <source>
        <dbReference type="ARBA" id="ARBA00022448"/>
    </source>
</evidence>
<keyword evidence="4 9" id="KW-0812">Transmembrane</keyword>
<dbReference type="Pfam" id="PF00584">
    <property type="entry name" value="SecE"/>
    <property type="match status" value="1"/>
</dbReference>
<protein>
    <recommendedName>
        <fullName evidence="9">Protein translocase subunit SecE</fullName>
    </recommendedName>
</protein>
<dbReference type="RefSeq" id="WP_420070185.1">
    <property type="nucleotide sequence ID" value="NZ_JBCHKQ010000005.1"/>
</dbReference>
<name>A0ABU9UDX8_9SPIR</name>
<evidence type="ECO:0000256" key="8">
    <source>
        <dbReference type="ARBA" id="ARBA00023136"/>
    </source>
</evidence>
<dbReference type="InterPro" id="IPR001901">
    <property type="entry name" value="Translocase_SecE/Sec61-g"/>
</dbReference>
<evidence type="ECO:0000256" key="7">
    <source>
        <dbReference type="ARBA" id="ARBA00023010"/>
    </source>
</evidence>
<feature type="transmembrane region" description="Helical" evidence="9">
    <location>
        <begin position="32"/>
        <end position="55"/>
    </location>
</feature>
<dbReference type="NCBIfam" id="TIGR00964">
    <property type="entry name" value="secE_bact"/>
    <property type="match status" value="1"/>
</dbReference>
<accession>A0ABU9UDX8</accession>
<dbReference type="Gene3D" id="1.20.5.1030">
    <property type="entry name" value="Preprotein translocase secy subunit"/>
    <property type="match status" value="1"/>
</dbReference>
<keyword evidence="2 9" id="KW-0813">Transport</keyword>
<evidence type="ECO:0000256" key="3">
    <source>
        <dbReference type="ARBA" id="ARBA00022475"/>
    </source>
</evidence>
<keyword evidence="8 9" id="KW-0472">Membrane</keyword>